<feature type="transmembrane region" description="Helical" evidence="6">
    <location>
        <begin position="285"/>
        <end position="306"/>
    </location>
</feature>
<keyword evidence="2 6" id="KW-0813">Transport</keyword>
<evidence type="ECO:0000313" key="8">
    <source>
        <dbReference type="EMBL" id="MEC0230271.1"/>
    </source>
</evidence>
<comment type="caution">
    <text evidence="8">The sequence shown here is derived from an EMBL/GenBank/DDBJ whole genome shotgun (WGS) entry which is preliminary data.</text>
</comment>
<reference evidence="8 9" key="1">
    <citation type="submission" date="2023-03" db="EMBL/GenBank/DDBJ databases">
        <title>Bacillus Genome Sequencing.</title>
        <authorList>
            <person name="Dunlap C."/>
        </authorList>
    </citation>
    <scope>NUCLEOTIDE SEQUENCE [LARGE SCALE GENOMIC DNA]</scope>
    <source>
        <strain evidence="8 9">BD-533</strain>
    </source>
</reference>
<gene>
    <name evidence="8" type="ORF">P4I72_24370</name>
</gene>
<dbReference type="PROSITE" id="PS50928">
    <property type="entry name" value="ABC_TM1"/>
    <property type="match status" value="1"/>
</dbReference>
<feature type="transmembrane region" description="Helical" evidence="6">
    <location>
        <begin position="31"/>
        <end position="58"/>
    </location>
</feature>
<keyword evidence="9" id="KW-1185">Reference proteome</keyword>
<proteinExistence type="inferred from homology"/>
<evidence type="ECO:0000313" key="9">
    <source>
        <dbReference type="Proteomes" id="UP001338137"/>
    </source>
</evidence>
<dbReference type="Pfam" id="PF00528">
    <property type="entry name" value="BPD_transp_1"/>
    <property type="match status" value="1"/>
</dbReference>
<comment type="similarity">
    <text evidence="6">Belongs to the binding-protein-dependent transport system permease family.</text>
</comment>
<feature type="transmembrane region" description="Helical" evidence="6">
    <location>
        <begin position="192"/>
        <end position="213"/>
    </location>
</feature>
<protein>
    <submittedName>
        <fullName evidence="8">Sugar ABC transporter permease</fullName>
    </submittedName>
</protein>
<comment type="subcellular location">
    <subcellularLocation>
        <location evidence="6">Cell membrane</location>
        <topology evidence="6">Multi-pass membrane protein</topology>
    </subcellularLocation>
    <subcellularLocation>
        <location evidence="1">Membrane</location>
        <topology evidence="1">Multi-pass membrane protein</topology>
    </subcellularLocation>
</comment>
<accession>A0ABU6G7W6</accession>
<evidence type="ECO:0000259" key="7">
    <source>
        <dbReference type="PROSITE" id="PS50928"/>
    </source>
</evidence>
<evidence type="ECO:0000256" key="4">
    <source>
        <dbReference type="ARBA" id="ARBA00022989"/>
    </source>
</evidence>
<dbReference type="SUPFAM" id="SSF161098">
    <property type="entry name" value="MetI-like"/>
    <property type="match status" value="1"/>
</dbReference>
<feature type="transmembrane region" description="Helical" evidence="6">
    <location>
        <begin position="225"/>
        <end position="249"/>
    </location>
</feature>
<dbReference type="Gene3D" id="1.10.3720.10">
    <property type="entry name" value="MetI-like"/>
    <property type="match status" value="1"/>
</dbReference>
<organism evidence="8 9">
    <name type="scientific">Paenibacillus alba</name>
    <dbReference type="NCBI Taxonomy" id="1197127"/>
    <lineage>
        <taxon>Bacteria</taxon>
        <taxon>Bacillati</taxon>
        <taxon>Bacillota</taxon>
        <taxon>Bacilli</taxon>
        <taxon>Bacillales</taxon>
        <taxon>Paenibacillaceae</taxon>
        <taxon>Paenibacillus</taxon>
    </lineage>
</organism>
<dbReference type="EMBL" id="JARLKY010000063">
    <property type="protein sequence ID" value="MEC0230271.1"/>
    <property type="molecule type" value="Genomic_DNA"/>
</dbReference>
<dbReference type="Proteomes" id="UP001338137">
    <property type="component" value="Unassembled WGS sequence"/>
</dbReference>
<sequence length="318" mass="36000">MGISLEHEQPTVVTTMQRRNESRRHFAKHKWLYIFLIPGCAYLLIFKYIPIFGIVIAFQDFSLVKGIWHSEWVGLENFQYLFQSKDFYVVLRNTLILSSYQLICGFPAPIILAIMLNEVRHMAFKRVSQTILYLPHFISWVVLAGMIINFLSPSTGAVNHIITAFGYKPIPFLLEPQYFRSIIVSADVWKGIGWGTIIYLAAMTGIDTSLYEAAKMDGASRIKQIVHITLPGLLPTIVILLVLQLGHILDNGFEQVFLLYNPSTYEVADVLETYTYRIGLIDGRLSFSAAVGLFKAAVGFVLVLGANRIAKLFGQNIW</sequence>
<evidence type="ECO:0000256" key="3">
    <source>
        <dbReference type="ARBA" id="ARBA00022692"/>
    </source>
</evidence>
<dbReference type="InterPro" id="IPR000515">
    <property type="entry name" value="MetI-like"/>
</dbReference>
<name>A0ABU6G7W6_9BACL</name>
<dbReference type="PANTHER" id="PTHR43496:SF1">
    <property type="entry name" value="POLYGALACTURONAN_RHAMNOGALACTURONAN TRANSPORT SYSTEM PERMEASE PROTEIN YTEP"/>
    <property type="match status" value="1"/>
</dbReference>
<feature type="transmembrane region" description="Helical" evidence="6">
    <location>
        <begin position="100"/>
        <end position="119"/>
    </location>
</feature>
<evidence type="ECO:0000256" key="5">
    <source>
        <dbReference type="ARBA" id="ARBA00023136"/>
    </source>
</evidence>
<dbReference type="CDD" id="cd06261">
    <property type="entry name" value="TM_PBP2"/>
    <property type="match status" value="1"/>
</dbReference>
<feature type="transmembrane region" description="Helical" evidence="6">
    <location>
        <begin position="131"/>
        <end position="151"/>
    </location>
</feature>
<keyword evidence="5 6" id="KW-0472">Membrane</keyword>
<dbReference type="InterPro" id="IPR035906">
    <property type="entry name" value="MetI-like_sf"/>
</dbReference>
<evidence type="ECO:0000256" key="2">
    <source>
        <dbReference type="ARBA" id="ARBA00022448"/>
    </source>
</evidence>
<evidence type="ECO:0000256" key="6">
    <source>
        <dbReference type="RuleBase" id="RU363032"/>
    </source>
</evidence>
<evidence type="ECO:0000256" key="1">
    <source>
        <dbReference type="ARBA" id="ARBA00004141"/>
    </source>
</evidence>
<keyword evidence="4 6" id="KW-1133">Transmembrane helix</keyword>
<keyword evidence="3 6" id="KW-0812">Transmembrane</keyword>
<feature type="domain" description="ABC transmembrane type-1" evidence="7">
    <location>
        <begin position="91"/>
        <end position="306"/>
    </location>
</feature>
<dbReference type="RefSeq" id="WP_326074325.1">
    <property type="nucleotide sequence ID" value="NZ_JARLKY010000063.1"/>
</dbReference>
<dbReference type="PANTHER" id="PTHR43496">
    <property type="entry name" value="PROTEIN LPLB"/>
    <property type="match status" value="1"/>
</dbReference>